<dbReference type="GO" id="GO:0005886">
    <property type="term" value="C:plasma membrane"/>
    <property type="evidence" value="ECO:0007669"/>
    <property type="project" value="TreeGrafter"/>
</dbReference>
<dbReference type="InterPro" id="IPR000242">
    <property type="entry name" value="PTP_cat"/>
</dbReference>
<dbReference type="AlphaFoldDB" id="T1DN56"/>
<evidence type="ECO:0000256" key="1">
    <source>
        <dbReference type="ARBA" id="ARBA00013064"/>
    </source>
</evidence>
<organism evidence="7">
    <name type="scientific">Anopheles aquasalis</name>
    <name type="common">Malaria mosquito</name>
    <dbReference type="NCBI Taxonomy" id="42839"/>
    <lineage>
        <taxon>Eukaryota</taxon>
        <taxon>Metazoa</taxon>
        <taxon>Ecdysozoa</taxon>
        <taxon>Arthropoda</taxon>
        <taxon>Hexapoda</taxon>
        <taxon>Insecta</taxon>
        <taxon>Pterygota</taxon>
        <taxon>Neoptera</taxon>
        <taxon>Endopterygota</taxon>
        <taxon>Diptera</taxon>
        <taxon>Nematocera</taxon>
        <taxon>Culicoidea</taxon>
        <taxon>Culicidae</taxon>
        <taxon>Anophelinae</taxon>
        <taxon>Anopheles</taxon>
    </lineage>
</organism>
<dbReference type="PROSITE" id="PS50056">
    <property type="entry name" value="TYR_PHOSPHATASE_2"/>
    <property type="match status" value="1"/>
</dbReference>
<dbReference type="GO" id="GO:0019901">
    <property type="term" value="F:protein kinase binding"/>
    <property type="evidence" value="ECO:0007669"/>
    <property type="project" value="TreeGrafter"/>
</dbReference>
<dbReference type="Gene3D" id="3.90.190.10">
    <property type="entry name" value="Protein tyrosine phosphatase superfamily"/>
    <property type="match status" value="1"/>
</dbReference>
<dbReference type="GO" id="GO:0009653">
    <property type="term" value="P:anatomical structure morphogenesis"/>
    <property type="evidence" value="ECO:0007669"/>
    <property type="project" value="UniProtKB-ARBA"/>
</dbReference>
<feature type="compositionally biased region" description="Gly residues" evidence="5">
    <location>
        <begin position="83"/>
        <end position="93"/>
    </location>
</feature>
<proteinExistence type="evidence at transcript level"/>
<dbReference type="GO" id="GO:0005829">
    <property type="term" value="C:cytosol"/>
    <property type="evidence" value="ECO:0007669"/>
    <property type="project" value="TreeGrafter"/>
</dbReference>
<dbReference type="GO" id="GO:0030054">
    <property type="term" value="C:cell junction"/>
    <property type="evidence" value="ECO:0007669"/>
    <property type="project" value="TreeGrafter"/>
</dbReference>
<dbReference type="Pfam" id="PF00102">
    <property type="entry name" value="Y_phosphatase"/>
    <property type="match status" value="1"/>
</dbReference>
<dbReference type="SUPFAM" id="SSF52799">
    <property type="entry name" value="(Phosphotyrosine protein) phosphatases II"/>
    <property type="match status" value="1"/>
</dbReference>
<evidence type="ECO:0000256" key="4">
    <source>
        <dbReference type="ARBA" id="ARBA00022912"/>
    </source>
</evidence>
<evidence type="ECO:0000256" key="2">
    <source>
        <dbReference type="ARBA" id="ARBA00022553"/>
    </source>
</evidence>
<accession>T1DN56</accession>
<dbReference type="GO" id="GO:0004725">
    <property type="term" value="F:protein tyrosine phosphatase activity"/>
    <property type="evidence" value="ECO:0007669"/>
    <property type="project" value="UniProtKB-EC"/>
</dbReference>
<dbReference type="InterPro" id="IPR008356">
    <property type="entry name" value="Tyr_Pase_KIM-con"/>
</dbReference>
<dbReference type="VEuPathDB" id="VectorBase:AAQUA_010602"/>
<dbReference type="InterPro" id="IPR029021">
    <property type="entry name" value="Prot-tyrosine_phosphatase-like"/>
</dbReference>
<sequence length="152" mass="15813">MSHRKRRVRSDIQADASSLLAVAAAPSLSTEQPKDTNPDDPGGADDASGFSVDDDGSLEPSIPLPPVPSGRGNGSKAAVCNSGGNGRSGGGSGASSLSREIGQVDILGIVCNLRLQRGGMVQNSEQYELIHRALCLYLEKLTQEKAIGARRQ</sequence>
<dbReference type="InterPro" id="IPR000387">
    <property type="entry name" value="Tyr_Pase_dom"/>
</dbReference>
<dbReference type="EMBL" id="GAMD01003170">
    <property type="protein sequence ID" value="JAA98420.1"/>
    <property type="molecule type" value="mRNA"/>
</dbReference>
<evidence type="ECO:0000313" key="7">
    <source>
        <dbReference type="EMBL" id="JAA98420.1"/>
    </source>
</evidence>
<keyword evidence="3" id="KW-0378">Hydrolase</keyword>
<dbReference type="GO" id="GO:0048666">
    <property type="term" value="P:neuron development"/>
    <property type="evidence" value="ECO:0007669"/>
    <property type="project" value="UniProtKB-ARBA"/>
</dbReference>
<feature type="domain" description="Tyrosine specific protein phosphatases" evidence="6">
    <location>
        <begin position="73"/>
        <end position="128"/>
    </location>
</feature>
<feature type="region of interest" description="Disordered" evidence="5">
    <location>
        <begin position="23"/>
        <end position="97"/>
    </location>
</feature>
<reference evidence="7" key="1">
    <citation type="submission" date="2013-07" db="EMBL/GenBank/DDBJ databases">
        <title>Transcriptome sequencing and developmental regulation of gene expression in Anopheles aquasalis.</title>
        <authorList>
            <consortium name="Brazilian Malaria Network (MCT/CNPq/MS/SCTIE/DECIT/PRONEX 555648/2009-5) and Research Network on Bioactive Molecules from Arthropod Vectors (NAP-MOBIARVE"/>
            <consortium name="University of Sao Paulo)"/>
            <person name="Marinotti O."/>
            <person name="Ribeiro J.M.C."/>
            <person name="Costa-da-Silva A.L."/>
            <person name="Silva M.C.P."/>
            <person name="Lopes A.R."/>
            <person name="Barros M.S."/>
            <person name="Sa-Nunes A."/>
            <person name="Konjin B.B."/>
            <person name="Carvalho E."/>
            <person name="Suesdek L."/>
            <person name="Silva-Neto M.A.C."/>
            <person name="Capurro M.L."/>
        </authorList>
    </citation>
    <scope>NUCLEOTIDE SEQUENCE</scope>
    <source>
        <tissue evidence="7">Whole body</tissue>
    </source>
</reference>
<evidence type="ECO:0000259" key="6">
    <source>
        <dbReference type="PROSITE" id="PS50056"/>
    </source>
</evidence>
<keyword evidence="4" id="KW-0904">Protein phosphatase</keyword>
<dbReference type="PANTHER" id="PTHR46198:SF4">
    <property type="entry name" value="PROTEIN-TYROSINE-PHOSPHATASE"/>
    <property type="match status" value="1"/>
</dbReference>
<dbReference type="PANTHER" id="PTHR46198">
    <property type="entry name" value="PROTEIN-TYROSINE-PHOSPHATASE"/>
    <property type="match status" value="1"/>
</dbReference>
<dbReference type="GO" id="GO:0007165">
    <property type="term" value="P:signal transduction"/>
    <property type="evidence" value="ECO:0007669"/>
    <property type="project" value="TreeGrafter"/>
</dbReference>
<dbReference type="PRINTS" id="PR00700">
    <property type="entry name" value="PRTYPHPHTASE"/>
</dbReference>
<keyword evidence="2" id="KW-0597">Phosphoprotein</keyword>
<dbReference type="EC" id="3.1.3.48" evidence="1"/>
<evidence type="ECO:0000256" key="3">
    <source>
        <dbReference type="ARBA" id="ARBA00022801"/>
    </source>
</evidence>
<evidence type="ECO:0000256" key="5">
    <source>
        <dbReference type="SAM" id="MobiDB-lite"/>
    </source>
</evidence>
<name>T1DN56_ANOAQ</name>
<protein>
    <recommendedName>
        <fullName evidence="1">protein-tyrosine-phosphatase</fullName>
        <ecNumber evidence="1">3.1.3.48</ecNumber>
    </recommendedName>
</protein>